<keyword evidence="1" id="KW-0328">Glycosyltransferase</keyword>
<dbReference type="InterPro" id="IPR051199">
    <property type="entry name" value="LPS_LOS_Heptosyltrfase"/>
</dbReference>
<gene>
    <name evidence="3" type="ORF">EOJ36_04155</name>
</gene>
<sequence>MRLLFLRFSSIGDIALTSAAIRCAKLQIPNVEIHYATKLSMKAVTEGNPYITKFHYLDDSFSELVNSLKQENFDYVIDLHKNLRTLRLKLALRKPAFSYNKAIFQRFLLTKFGINLMPKRHIVLRFVDTLAPLGVSYDGKGQDYFIPKETIAPEIPAPFQKNYVALVIGATYFTKKLPTHKIIELISKIDAKVLVIGGKKEEEEGLEIAKHFPDKVWNTCGQFNLHQSVMLVRDAALVVAHDTGLMHISCAFSKDLIMLWGGTAPKLQFYPFYPDKAQNFKYDALVPGLSCQPCSHFGLKKCPKGHFKCMNNQDIPQIASEIQAFLNKLQ</sequence>
<comment type="caution">
    <text evidence="3">The sequence shown here is derived from an EMBL/GenBank/DDBJ whole genome shotgun (WGS) entry which is preliminary data.</text>
</comment>
<dbReference type="PANTHER" id="PTHR30160:SF1">
    <property type="entry name" value="LIPOPOLYSACCHARIDE 1,2-N-ACETYLGLUCOSAMINETRANSFERASE-RELATED"/>
    <property type="match status" value="1"/>
</dbReference>
<name>A0A437PTP8_9BACT</name>
<reference evidence="3 4" key="1">
    <citation type="submission" date="2019-01" db="EMBL/GenBank/DDBJ databases">
        <authorList>
            <person name="Chen W.-M."/>
        </authorList>
    </citation>
    <scope>NUCLEOTIDE SEQUENCE [LARGE SCALE GENOMIC DNA]</scope>
    <source>
        <strain evidence="3 4">FSY-15</strain>
    </source>
</reference>
<evidence type="ECO:0000256" key="1">
    <source>
        <dbReference type="ARBA" id="ARBA00022676"/>
    </source>
</evidence>
<dbReference type="EMBL" id="SACY01000002">
    <property type="protein sequence ID" value="RVU25619.1"/>
    <property type="molecule type" value="Genomic_DNA"/>
</dbReference>
<dbReference type="Pfam" id="PF01075">
    <property type="entry name" value="Glyco_transf_9"/>
    <property type="match status" value="1"/>
</dbReference>
<dbReference type="InterPro" id="IPR002201">
    <property type="entry name" value="Glyco_trans_9"/>
</dbReference>
<keyword evidence="2 3" id="KW-0808">Transferase</keyword>
<protein>
    <submittedName>
        <fullName evidence="3">Lipopolysaccharide heptosyltransferase family protein</fullName>
    </submittedName>
</protein>
<dbReference type="GO" id="GO:0009244">
    <property type="term" value="P:lipopolysaccharide core region biosynthetic process"/>
    <property type="evidence" value="ECO:0007669"/>
    <property type="project" value="TreeGrafter"/>
</dbReference>
<evidence type="ECO:0000313" key="3">
    <source>
        <dbReference type="EMBL" id="RVU25619.1"/>
    </source>
</evidence>
<dbReference type="CDD" id="cd03789">
    <property type="entry name" value="GT9_LPS_heptosyltransferase"/>
    <property type="match status" value="1"/>
</dbReference>
<dbReference type="RefSeq" id="WP_127802772.1">
    <property type="nucleotide sequence ID" value="NZ_SACY01000002.1"/>
</dbReference>
<dbReference type="GO" id="GO:0008713">
    <property type="term" value="F:ADP-heptose-lipopolysaccharide heptosyltransferase activity"/>
    <property type="evidence" value="ECO:0007669"/>
    <property type="project" value="TreeGrafter"/>
</dbReference>
<evidence type="ECO:0000313" key="4">
    <source>
        <dbReference type="Proteomes" id="UP000282832"/>
    </source>
</evidence>
<organism evidence="3 4">
    <name type="scientific">Sandaracinomonas limnophila</name>
    <dbReference type="NCBI Taxonomy" id="1862386"/>
    <lineage>
        <taxon>Bacteria</taxon>
        <taxon>Pseudomonadati</taxon>
        <taxon>Bacteroidota</taxon>
        <taxon>Cytophagia</taxon>
        <taxon>Cytophagales</taxon>
        <taxon>Flectobacillaceae</taxon>
        <taxon>Sandaracinomonas</taxon>
    </lineage>
</organism>
<dbReference type="GO" id="GO:0005829">
    <property type="term" value="C:cytosol"/>
    <property type="evidence" value="ECO:0007669"/>
    <property type="project" value="TreeGrafter"/>
</dbReference>
<keyword evidence="4" id="KW-1185">Reference proteome</keyword>
<dbReference type="OrthoDB" id="9768048at2"/>
<dbReference type="PANTHER" id="PTHR30160">
    <property type="entry name" value="TETRAACYLDISACCHARIDE 4'-KINASE-RELATED"/>
    <property type="match status" value="1"/>
</dbReference>
<dbReference type="SUPFAM" id="SSF53756">
    <property type="entry name" value="UDP-Glycosyltransferase/glycogen phosphorylase"/>
    <property type="match status" value="1"/>
</dbReference>
<accession>A0A437PTP8</accession>
<proteinExistence type="predicted"/>
<dbReference type="AlphaFoldDB" id="A0A437PTP8"/>
<evidence type="ECO:0000256" key="2">
    <source>
        <dbReference type="ARBA" id="ARBA00022679"/>
    </source>
</evidence>
<dbReference type="Proteomes" id="UP000282832">
    <property type="component" value="Unassembled WGS sequence"/>
</dbReference>
<dbReference type="Gene3D" id="3.40.50.2000">
    <property type="entry name" value="Glycogen Phosphorylase B"/>
    <property type="match status" value="2"/>
</dbReference>